<dbReference type="RefSeq" id="WP_332078441.1">
    <property type="nucleotide sequence ID" value="NZ_JAZHBM010000002.1"/>
</dbReference>
<feature type="domain" description="Histidine kinase" evidence="3">
    <location>
        <begin position="716"/>
        <end position="938"/>
    </location>
</feature>
<dbReference type="PROSITE" id="PS50109">
    <property type="entry name" value="HIS_KIN"/>
    <property type="match status" value="1"/>
</dbReference>
<gene>
    <name evidence="4" type="ORF">V3391_10960</name>
</gene>
<keyword evidence="4" id="KW-0418">Kinase</keyword>
<protein>
    <recommendedName>
        <fullName evidence="2">histidine kinase</fullName>
        <ecNumber evidence="2">2.7.13.3</ecNumber>
    </recommendedName>
</protein>
<evidence type="ECO:0000313" key="5">
    <source>
        <dbReference type="Proteomes" id="UP001358324"/>
    </source>
</evidence>
<evidence type="ECO:0000256" key="2">
    <source>
        <dbReference type="ARBA" id="ARBA00012438"/>
    </source>
</evidence>
<dbReference type="GO" id="GO:0016301">
    <property type="term" value="F:kinase activity"/>
    <property type="evidence" value="ECO:0007669"/>
    <property type="project" value="UniProtKB-KW"/>
</dbReference>
<dbReference type="SMART" id="SM00387">
    <property type="entry name" value="HATPase_c"/>
    <property type="match status" value="1"/>
</dbReference>
<dbReference type="Pfam" id="PF02518">
    <property type="entry name" value="HATPase_c"/>
    <property type="match status" value="1"/>
</dbReference>
<dbReference type="Gene3D" id="3.30.565.10">
    <property type="entry name" value="Histidine kinase-like ATPase, C-terminal domain"/>
    <property type="match status" value="2"/>
</dbReference>
<comment type="catalytic activity">
    <reaction evidence="1">
        <text>ATP + protein L-histidine = ADP + protein N-phospho-L-histidine.</text>
        <dbReference type="EC" id="2.7.13.3"/>
    </reaction>
</comment>
<dbReference type="InterPro" id="IPR005467">
    <property type="entry name" value="His_kinase_dom"/>
</dbReference>
<evidence type="ECO:0000256" key="1">
    <source>
        <dbReference type="ARBA" id="ARBA00000085"/>
    </source>
</evidence>
<evidence type="ECO:0000259" key="3">
    <source>
        <dbReference type="PROSITE" id="PS50109"/>
    </source>
</evidence>
<accession>A0ABU7WFH8</accession>
<dbReference type="PANTHER" id="PTHR43065:SF42">
    <property type="entry name" value="TWO-COMPONENT SENSOR PPRA"/>
    <property type="match status" value="1"/>
</dbReference>
<comment type="caution">
    <text evidence="4">The sequence shown here is derived from an EMBL/GenBank/DDBJ whole genome shotgun (WGS) entry which is preliminary data.</text>
</comment>
<dbReference type="Proteomes" id="UP001358324">
    <property type="component" value="Unassembled WGS sequence"/>
</dbReference>
<dbReference type="EC" id="2.7.13.3" evidence="2"/>
<keyword evidence="5" id="KW-1185">Reference proteome</keyword>
<name>A0ABU7WFH8_9GAMM</name>
<dbReference type="InterPro" id="IPR004358">
    <property type="entry name" value="Sig_transdc_His_kin-like_C"/>
</dbReference>
<dbReference type="SUPFAM" id="SSF55874">
    <property type="entry name" value="ATPase domain of HSP90 chaperone/DNA topoisomerase II/histidine kinase"/>
    <property type="match status" value="2"/>
</dbReference>
<evidence type="ECO:0000313" key="4">
    <source>
        <dbReference type="EMBL" id="MEF3082722.1"/>
    </source>
</evidence>
<dbReference type="PRINTS" id="PR00344">
    <property type="entry name" value="BCTRLSENSOR"/>
</dbReference>
<dbReference type="InterPro" id="IPR036890">
    <property type="entry name" value="HATPase_C_sf"/>
</dbReference>
<proteinExistence type="predicted"/>
<organism evidence="4 5">
    <name type="scientific">Luteimonas flava</name>
    <dbReference type="NCBI Taxonomy" id="3115822"/>
    <lineage>
        <taxon>Bacteria</taxon>
        <taxon>Pseudomonadati</taxon>
        <taxon>Pseudomonadota</taxon>
        <taxon>Gammaproteobacteria</taxon>
        <taxon>Lysobacterales</taxon>
        <taxon>Lysobacteraceae</taxon>
        <taxon>Luteimonas</taxon>
    </lineage>
</organism>
<dbReference type="EMBL" id="JAZHBM010000002">
    <property type="protein sequence ID" value="MEF3082722.1"/>
    <property type="molecule type" value="Genomic_DNA"/>
</dbReference>
<dbReference type="Pfam" id="PF13589">
    <property type="entry name" value="HATPase_c_3"/>
    <property type="match status" value="1"/>
</dbReference>
<reference evidence="4 5" key="1">
    <citation type="submission" date="2024-01" db="EMBL/GenBank/DDBJ databases">
        <title>Novel species of the genus Luteimonas isolated from rivers.</title>
        <authorList>
            <person name="Lu H."/>
        </authorList>
    </citation>
    <scope>NUCLEOTIDE SEQUENCE [LARGE SCALE GENOMIC DNA]</scope>
    <source>
        <strain evidence="4 5">SMYT11W</strain>
    </source>
</reference>
<keyword evidence="4" id="KW-0808">Transferase</keyword>
<sequence length="939" mass="103580">MTDGSNDHLLRFPLQLDRPLPRWASVAITARIARRFADAYADDVHEPAGARIAVRNAVALAERAAARGGDGGISDTFEIDGEYFDNYDIEALALALGGYAQAANNTHADLSLDEHIEPFCRRGWSAIALALLALRCAFPEIVSDANARTMREAVDWSVRAEPATEDAIFAELTRAHELAEHNAWSDASPVVPADLGALWPDGRPEGWPSPRLTFRPRARIIRTIGDRLISGPEAAVIELVKNSYDADARSVRITLVPPLKAGAGEIVFTDDGHGMAFSDIRDKWMEPATSDKRTRSTSPGGRKLLGSKGIGRFAAARLGSHLRLISVASIGEGADQPAFERTTISDLDWEQFEEAKYLDTVSFAYRNEPTDEPPGTRLYITQLRDEWTEVSINKLHDELRRLVSPVNSEDGEFEIHLDLSHCTIENSGFDGFAMLGVQTDLIDGVKIDPWKVRPFPVLDASDYLVDGIFDESGVFEGTMTIQRAGTDPVPILLRVPLGEGQEPCGIVAVRLSIFDREAETIRSTAQKAGFGHLGIREARKLLDKIAGIAIYRAGFRVRPYGDAENDWLTLDAKRVQNPTLKIGRNQVAGTVVVDDEESSSLVERSSREGLEENGSFRRLQTLLLTLLSEEVEPRRRKFRISAGIDRRPQTNFREVMQNAQHAWADALLAKIPAPERQEAEKVIARESDRLSGHLKELEERQAKLEAQVTLGLIVGEVMHQGNTPLSFIENESARLQRRQPTLFDDTKEAAEDRADLPRIFNGLRASAATLRSLLNALSPLSGAKRGQPQDFAVDQVISRVQFLFRSRFEAMGVKFDVDPAVLAMVAHGYEADLMTALTNLVENALHWLAHHQIASPRIQITGAEEQQRKGTILVEDNGPGVSEDFVDQLFDVGFSTRTNGTGLGLSIAREAMFRSNGDLVFVPSDEGAKFKLTITTAEQ</sequence>
<dbReference type="InterPro" id="IPR003594">
    <property type="entry name" value="HATPase_dom"/>
</dbReference>
<dbReference type="PANTHER" id="PTHR43065">
    <property type="entry name" value="SENSOR HISTIDINE KINASE"/>
    <property type="match status" value="1"/>
</dbReference>